<proteinExistence type="predicted"/>
<dbReference type="PANTHER" id="PTHR30386:SF26">
    <property type="entry name" value="TRANSPORT PROTEIN COMB"/>
    <property type="match status" value="1"/>
</dbReference>
<keyword evidence="5" id="KW-0175">Coiled coil</keyword>
<keyword evidence="2" id="KW-0812">Transmembrane</keyword>
<dbReference type="Gene3D" id="2.40.50.100">
    <property type="match status" value="1"/>
</dbReference>
<dbReference type="EMBL" id="FLUQ01000005">
    <property type="protein sequence ID" value="SBW09100.1"/>
    <property type="molecule type" value="Genomic_DNA"/>
</dbReference>
<evidence type="ECO:0000256" key="4">
    <source>
        <dbReference type="ARBA" id="ARBA00023136"/>
    </source>
</evidence>
<gene>
    <name evidence="6" type="ORF">KL86DPRO_50067</name>
</gene>
<evidence type="ECO:0000313" key="6">
    <source>
        <dbReference type="EMBL" id="SBW09100.1"/>
    </source>
</evidence>
<accession>A0A212KBP4</accession>
<protein>
    <submittedName>
        <fullName evidence="6">Uncharacterized protein</fullName>
    </submittedName>
</protein>
<evidence type="ECO:0000256" key="1">
    <source>
        <dbReference type="ARBA" id="ARBA00004167"/>
    </source>
</evidence>
<evidence type="ECO:0000256" key="5">
    <source>
        <dbReference type="SAM" id="Coils"/>
    </source>
</evidence>
<dbReference type="SUPFAM" id="SSF51230">
    <property type="entry name" value="Single hybrid motif"/>
    <property type="match status" value="1"/>
</dbReference>
<dbReference type="AlphaFoldDB" id="A0A212KBP4"/>
<dbReference type="InterPro" id="IPR050739">
    <property type="entry name" value="MFP"/>
</dbReference>
<sequence length="370" mass="38932">MKKKTAIFVLVILAAAAGCYWLWQARGRISSIEAVVEGRLAPVSATVSGTVKEVYVKAGETVAQGQPLLALDASGMERQLARERAHLAELAAQLPPALLVPSPMGAARVAPGKPLAALRNEEEEARRQVEIAAHTYAAANVAFARADAGASPEYAKPDPKRQAALITRDEAAISLKKARDAYEKASYARAQREMQDKLERLNGPVSAALAARVAEYQLQISRIRLAEQDIAATVLTAPENGTLILMTARPGDTLTPGDTPAAIAPEEKGEVWVIASFAKDDATGLPGWLAEGLACEVTLDGATATAKGTLARVLPELETEKTVAVRVILDQDGLPAAFSPGKAVTVSVLTGRANPLDTLLGKARAITAKN</sequence>
<organism evidence="6">
    <name type="scientific">uncultured delta proteobacterium</name>
    <dbReference type="NCBI Taxonomy" id="34034"/>
    <lineage>
        <taxon>Bacteria</taxon>
        <taxon>Deltaproteobacteria</taxon>
        <taxon>environmental samples</taxon>
    </lineage>
</organism>
<evidence type="ECO:0000256" key="2">
    <source>
        <dbReference type="ARBA" id="ARBA00022692"/>
    </source>
</evidence>
<dbReference type="PROSITE" id="PS51257">
    <property type="entry name" value="PROKAR_LIPOPROTEIN"/>
    <property type="match status" value="1"/>
</dbReference>
<evidence type="ECO:0000256" key="3">
    <source>
        <dbReference type="ARBA" id="ARBA00022989"/>
    </source>
</evidence>
<keyword evidence="3" id="KW-1133">Transmembrane helix</keyword>
<dbReference type="PANTHER" id="PTHR30386">
    <property type="entry name" value="MEMBRANE FUSION SUBUNIT OF EMRAB-TOLC MULTIDRUG EFFLUX PUMP"/>
    <property type="match status" value="1"/>
</dbReference>
<comment type="subcellular location">
    <subcellularLocation>
        <location evidence="1">Membrane</location>
        <topology evidence="1">Single-pass membrane protein</topology>
    </subcellularLocation>
</comment>
<dbReference type="PRINTS" id="PR01490">
    <property type="entry name" value="RTXTOXIND"/>
</dbReference>
<name>A0A212KBP4_9DELT</name>
<reference evidence="6" key="1">
    <citation type="submission" date="2016-04" db="EMBL/GenBank/DDBJ databases">
        <authorList>
            <person name="Evans L.H."/>
            <person name="Alamgir A."/>
            <person name="Owens N."/>
            <person name="Weber N.D."/>
            <person name="Virtaneva K."/>
            <person name="Barbian K."/>
            <person name="Babar A."/>
            <person name="Rosenke K."/>
        </authorList>
    </citation>
    <scope>NUCLEOTIDE SEQUENCE</scope>
    <source>
        <strain evidence="6">86</strain>
    </source>
</reference>
<dbReference type="InterPro" id="IPR011053">
    <property type="entry name" value="Single_hybrid_motif"/>
</dbReference>
<keyword evidence="4" id="KW-0472">Membrane</keyword>
<feature type="coiled-coil region" evidence="5">
    <location>
        <begin position="73"/>
        <end position="135"/>
    </location>
</feature>
<dbReference type="GO" id="GO:0016020">
    <property type="term" value="C:membrane"/>
    <property type="evidence" value="ECO:0007669"/>
    <property type="project" value="UniProtKB-SubCell"/>
</dbReference>